<dbReference type="EMBL" id="QGKX02000004">
    <property type="protein sequence ID" value="KAF3600949.1"/>
    <property type="molecule type" value="Genomic_DNA"/>
</dbReference>
<feature type="compositionally biased region" description="Basic residues" evidence="1">
    <location>
        <begin position="27"/>
        <end position="37"/>
    </location>
</feature>
<evidence type="ECO:0000256" key="1">
    <source>
        <dbReference type="SAM" id="MobiDB-lite"/>
    </source>
</evidence>
<dbReference type="AlphaFoldDB" id="A0A8S9SJG7"/>
<feature type="region of interest" description="Disordered" evidence="1">
    <location>
        <begin position="1"/>
        <end position="57"/>
    </location>
</feature>
<gene>
    <name evidence="2" type="ORF">F2Q69_00037854</name>
</gene>
<organism evidence="2 3">
    <name type="scientific">Brassica cretica</name>
    <name type="common">Mustard</name>
    <dbReference type="NCBI Taxonomy" id="69181"/>
    <lineage>
        <taxon>Eukaryota</taxon>
        <taxon>Viridiplantae</taxon>
        <taxon>Streptophyta</taxon>
        <taxon>Embryophyta</taxon>
        <taxon>Tracheophyta</taxon>
        <taxon>Spermatophyta</taxon>
        <taxon>Magnoliopsida</taxon>
        <taxon>eudicotyledons</taxon>
        <taxon>Gunneridae</taxon>
        <taxon>Pentapetalae</taxon>
        <taxon>rosids</taxon>
        <taxon>malvids</taxon>
        <taxon>Brassicales</taxon>
        <taxon>Brassicaceae</taxon>
        <taxon>Brassiceae</taxon>
        <taxon>Brassica</taxon>
    </lineage>
</organism>
<name>A0A8S9SJG7_BRACR</name>
<proteinExistence type="predicted"/>
<comment type="caution">
    <text evidence="2">The sequence shown here is derived from an EMBL/GenBank/DDBJ whole genome shotgun (WGS) entry which is preliminary data.</text>
</comment>
<accession>A0A8S9SJG7</accession>
<sequence length="57" mass="6122">MRHAPTQSSLAIGDASKLSSHDQVLRQTKKKMPKSVTRKSIAPGSRAKAANQAEHAI</sequence>
<evidence type="ECO:0000313" key="2">
    <source>
        <dbReference type="EMBL" id="KAF3600949.1"/>
    </source>
</evidence>
<evidence type="ECO:0000313" key="3">
    <source>
        <dbReference type="Proteomes" id="UP000712600"/>
    </source>
</evidence>
<reference evidence="2" key="1">
    <citation type="submission" date="2019-12" db="EMBL/GenBank/DDBJ databases">
        <title>Genome sequencing and annotation of Brassica cretica.</title>
        <authorList>
            <person name="Studholme D.J."/>
            <person name="Sarris P."/>
        </authorList>
    </citation>
    <scope>NUCLEOTIDE SEQUENCE</scope>
    <source>
        <strain evidence="2">PFS-109/04</strain>
        <tissue evidence="2">Leaf</tissue>
    </source>
</reference>
<feature type="compositionally biased region" description="Polar residues" evidence="1">
    <location>
        <begin position="1"/>
        <end position="10"/>
    </location>
</feature>
<protein>
    <submittedName>
        <fullName evidence="2">Uncharacterized protein</fullName>
    </submittedName>
</protein>
<dbReference type="Proteomes" id="UP000712600">
    <property type="component" value="Unassembled WGS sequence"/>
</dbReference>